<keyword evidence="3" id="KW-1185">Reference proteome</keyword>
<feature type="transmembrane region" description="Helical" evidence="1">
    <location>
        <begin position="192"/>
        <end position="210"/>
    </location>
</feature>
<dbReference type="Pfam" id="PF19540">
    <property type="entry name" value="DUF6064"/>
    <property type="match status" value="1"/>
</dbReference>
<feature type="transmembrane region" description="Helical" evidence="1">
    <location>
        <begin position="52"/>
        <end position="73"/>
    </location>
</feature>
<evidence type="ECO:0000313" key="2">
    <source>
        <dbReference type="EMBL" id="KJV11177.1"/>
    </source>
</evidence>
<proteinExistence type="predicted"/>
<evidence type="ECO:0000313" key="3">
    <source>
        <dbReference type="Proteomes" id="UP000033774"/>
    </source>
</evidence>
<keyword evidence="1" id="KW-0472">Membrane</keyword>
<protein>
    <submittedName>
        <fullName evidence="2">Uncharacterized protein</fullName>
    </submittedName>
</protein>
<dbReference type="RefSeq" id="WP_045774077.1">
    <property type="nucleotide sequence ID" value="NZ_LAJY01000002.1"/>
</dbReference>
<dbReference type="EMBL" id="LAJY01000002">
    <property type="protein sequence ID" value="KJV11177.1"/>
    <property type="molecule type" value="Genomic_DNA"/>
</dbReference>
<feature type="transmembrane region" description="Helical" evidence="1">
    <location>
        <begin position="139"/>
        <end position="158"/>
    </location>
</feature>
<dbReference type="OrthoDB" id="581693at2"/>
<feature type="transmembrane region" description="Helical" evidence="1">
    <location>
        <begin position="20"/>
        <end position="40"/>
    </location>
</feature>
<evidence type="ECO:0000256" key="1">
    <source>
        <dbReference type="SAM" id="Phobius"/>
    </source>
</evidence>
<dbReference type="InterPro" id="IPR045708">
    <property type="entry name" value="DUF6064"/>
</dbReference>
<sequence length="221" mass="23901">MNTPFTTEQFFGVFVAYNASIWPMQIIAFVLGLVVVAALWRKGPIATRLIPLILALLWAANGIGYHLLFFSAINPAATMFAAFFVAQAILFAVSAISARGIRFETGRDVRTALGAGFIIEAMAVYPIIGVWAGHGLMKGPMFGVAPCPTTIFTIGVLFMARGRWVVWLAIIPFLWSLIGLAAAWQLGILEDIALPIAGAALLITVVLNRFQGRDDHKLVSP</sequence>
<keyword evidence="1" id="KW-1133">Transmembrane helix</keyword>
<feature type="transmembrane region" description="Helical" evidence="1">
    <location>
        <begin position="113"/>
        <end position="133"/>
    </location>
</feature>
<name>A0A0F3IX12_9PROT</name>
<reference evidence="2 3" key="1">
    <citation type="submission" date="2015-03" db="EMBL/GenBank/DDBJ databases">
        <title>Draft genome sequence of Elstera litoralis.</title>
        <authorList>
            <person name="Rahalkar M.C."/>
            <person name="Dhakephalkar P.K."/>
            <person name="Pore S.D."/>
            <person name="Arora P."/>
            <person name="Kapse N.G."/>
            <person name="Pandit P.S."/>
        </authorList>
    </citation>
    <scope>NUCLEOTIDE SEQUENCE [LARGE SCALE GENOMIC DNA]</scope>
    <source>
        <strain evidence="2 3">Dia-1</strain>
    </source>
</reference>
<dbReference type="Proteomes" id="UP000033774">
    <property type="component" value="Unassembled WGS sequence"/>
</dbReference>
<comment type="caution">
    <text evidence="2">The sequence shown here is derived from an EMBL/GenBank/DDBJ whole genome shotgun (WGS) entry which is preliminary data.</text>
</comment>
<gene>
    <name evidence="2" type="ORF">VZ95_00100</name>
</gene>
<organism evidence="2 3">
    <name type="scientific">Elstera litoralis</name>
    <dbReference type="NCBI Taxonomy" id="552518"/>
    <lineage>
        <taxon>Bacteria</taxon>
        <taxon>Pseudomonadati</taxon>
        <taxon>Pseudomonadota</taxon>
        <taxon>Alphaproteobacteria</taxon>
        <taxon>Rhodospirillales</taxon>
        <taxon>Rhodospirillaceae</taxon>
        <taxon>Elstera</taxon>
    </lineage>
</organism>
<dbReference type="AlphaFoldDB" id="A0A0F3IX12"/>
<feature type="transmembrane region" description="Helical" evidence="1">
    <location>
        <begin position="79"/>
        <end position="101"/>
    </location>
</feature>
<feature type="transmembrane region" description="Helical" evidence="1">
    <location>
        <begin position="165"/>
        <end position="186"/>
    </location>
</feature>
<keyword evidence="1" id="KW-0812">Transmembrane</keyword>
<accession>A0A0F3IX12</accession>